<protein>
    <submittedName>
        <fullName evidence="1">Uncharacterized protein</fullName>
    </submittedName>
</protein>
<name>A0A9P0K545_ACAOB</name>
<evidence type="ECO:0000313" key="2">
    <source>
        <dbReference type="Proteomes" id="UP001152888"/>
    </source>
</evidence>
<organism evidence="1 2">
    <name type="scientific">Acanthoscelides obtectus</name>
    <name type="common">Bean weevil</name>
    <name type="synonym">Bruchus obtectus</name>
    <dbReference type="NCBI Taxonomy" id="200917"/>
    <lineage>
        <taxon>Eukaryota</taxon>
        <taxon>Metazoa</taxon>
        <taxon>Ecdysozoa</taxon>
        <taxon>Arthropoda</taxon>
        <taxon>Hexapoda</taxon>
        <taxon>Insecta</taxon>
        <taxon>Pterygota</taxon>
        <taxon>Neoptera</taxon>
        <taxon>Endopterygota</taxon>
        <taxon>Coleoptera</taxon>
        <taxon>Polyphaga</taxon>
        <taxon>Cucujiformia</taxon>
        <taxon>Chrysomeloidea</taxon>
        <taxon>Chrysomelidae</taxon>
        <taxon>Bruchinae</taxon>
        <taxon>Bruchini</taxon>
        <taxon>Acanthoscelides</taxon>
    </lineage>
</organism>
<evidence type="ECO:0000313" key="1">
    <source>
        <dbReference type="EMBL" id="CAH1965618.1"/>
    </source>
</evidence>
<sequence length="107" mass="12722">MERSSKNQVCYSVYSELEDDGDIREVQKTEQMEKARSPIRNSTGKYNRLQDNAEVDFERFKKIKGTPSKTKMIRKRLYNMTKSFLQKIHDKHVQYKELKKKGKNSSL</sequence>
<keyword evidence="2" id="KW-1185">Reference proteome</keyword>
<dbReference type="Proteomes" id="UP001152888">
    <property type="component" value="Unassembled WGS sequence"/>
</dbReference>
<gene>
    <name evidence="1" type="ORF">ACAOBT_LOCUS6424</name>
</gene>
<reference evidence="1" key="1">
    <citation type="submission" date="2022-03" db="EMBL/GenBank/DDBJ databases">
        <authorList>
            <person name="Sayadi A."/>
        </authorList>
    </citation>
    <scope>NUCLEOTIDE SEQUENCE</scope>
</reference>
<dbReference type="EMBL" id="CAKOFQ010006727">
    <property type="protein sequence ID" value="CAH1965618.1"/>
    <property type="molecule type" value="Genomic_DNA"/>
</dbReference>
<comment type="caution">
    <text evidence="1">The sequence shown here is derived from an EMBL/GenBank/DDBJ whole genome shotgun (WGS) entry which is preliminary data.</text>
</comment>
<dbReference type="AlphaFoldDB" id="A0A9P0K545"/>
<accession>A0A9P0K545</accession>
<proteinExistence type="predicted"/>